<gene>
    <name evidence="2" type="ORF">LPB04_23765</name>
</gene>
<sequence>MMKNHAKAFIASALTLAFVGSAAAQVRVGIYASTTQPYYPEVLEARPQYVIPNGYYLEGEEIYVEPSWQERREWRERRAWRRAERLRRDEWRREQWRREQWRKEHWCNEHGRYEQDRHDWHERD</sequence>
<dbReference type="EMBL" id="CP062942">
    <property type="protein sequence ID" value="QOL52230.1"/>
    <property type="molecule type" value="Genomic_DNA"/>
</dbReference>
<evidence type="ECO:0000313" key="3">
    <source>
        <dbReference type="Proteomes" id="UP000593875"/>
    </source>
</evidence>
<geneLocation type="plasmid" evidence="2 3">
    <name>unnamed1</name>
</geneLocation>
<accession>A0A7L9UBP2</accession>
<organism evidence="2 3">
    <name type="scientific">Massilia litorea</name>
    <dbReference type="NCBI Taxonomy" id="2769491"/>
    <lineage>
        <taxon>Bacteria</taxon>
        <taxon>Pseudomonadati</taxon>
        <taxon>Pseudomonadota</taxon>
        <taxon>Betaproteobacteria</taxon>
        <taxon>Burkholderiales</taxon>
        <taxon>Oxalobacteraceae</taxon>
        <taxon>Telluria group</taxon>
        <taxon>Massilia</taxon>
    </lineage>
</organism>
<evidence type="ECO:0000256" key="1">
    <source>
        <dbReference type="SAM" id="SignalP"/>
    </source>
</evidence>
<dbReference type="RefSeq" id="WP_193689197.1">
    <property type="nucleotide sequence ID" value="NZ_CP062942.1"/>
</dbReference>
<reference evidence="2 3" key="1">
    <citation type="submission" date="2020-10" db="EMBL/GenBank/DDBJ databases">
        <title>Genome sequencing of Massilia sp. LPB0304.</title>
        <authorList>
            <person name="Kim J."/>
        </authorList>
    </citation>
    <scope>NUCLEOTIDE SEQUENCE [LARGE SCALE GENOMIC DNA]</scope>
    <source>
        <strain evidence="2 3">LPB0304</strain>
        <plasmid evidence="2 3">unnamed1</plasmid>
    </source>
</reference>
<keyword evidence="1" id="KW-0732">Signal</keyword>
<feature type="signal peptide" evidence="1">
    <location>
        <begin position="1"/>
        <end position="24"/>
    </location>
</feature>
<dbReference type="Proteomes" id="UP000593875">
    <property type="component" value="Plasmid unnamed1"/>
</dbReference>
<evidence type="ECO:0000313" key="2">
    <source>
        <dbReference type="EMBL" id="QOL52230.1"/>
    </source>
</evidence>
<name>A0A7L9UBP2_9BURK</name>
<dbReference type="AlphaFoldDB" id="A0A7L9UBP2"/>
<keyword evidence="2" id="KW-0614">Plasmid</keyword>
<dbReference type="KEGG" id="mlir:LPB04_23765"/>
<proteinExistence type="predicted"/>
<protein>
    <submittedName>
        <fullName evidence="2">Uncharacterized protein</fullName>
    </submittedName>
</protein>
<keyword evidence="3" id="KW-1185">Reference proteome</keyword>
<feature type="chain" id="PRO_5032663040" evidence="1">
    <location>
        <begin position="25"/>
        <end position="124"/>
    </location>
</feature>